<proteinExistence type="predicted"/>
<reference evidence="2 3" key="2">
    <citation type="journal article" date="2018" name="Annu Rev Anim Biosci">
        <title>Bat Biology, Genomes, and the Bat1K Project: To Generate Chromosome-Level Genomes for All Living Bat Species.</title>
        <authorList>
            <person name="Teeling E.C."/>
            <person name="Vernes S.C."/>
            <person name="Davalos L.M."/>
            <person name="Ray D.A."/>
            <person name="Gilbert M.T.P."/>
            <person name="Myers E."/>
        </authorList>
    </citation>
    <scope>NUCLEOTIDE SEQUENCE</scope>
</reference>
<evidence type="ECO:0000313" key="2">
    <source>
        <dbReference type="Ensembl" id="ENSRFEP00010023253.1"/>
    </source>
</evidence>
<accession>A0A671FL62</accession>
<feature type="transmembrane region" description="Helical" evidence="1">
    <location>
        <begin position="67"/>
        <end position="85"/>
    </location>
</feature>
<organism evidence="2 3">
    <name type="scientific">Rhinolophus ferrumequinum</name>
    <name type="common">Greater horseshoe bat</name>
    <dbReference type="NCBI Taxonomy" id="59479"/>
    <lineage>
        <taxon>Eukaryota</taxon>
        <taxon>Metazoa</taxon>
        <taxon>Chordata</taxon>
        <taxon>Craniata</taxon>
        <taxon>Vertebrata</taxon>
        <taxon>Euteleostomi</taxon>
        <taxon>Mammalia</taxon>
        <taxon>Eutheria</taxon>
        <taxon>Laurasiatheria</taxon>
        <taxon>Chiroptera</taxon>
        <taxon>Yinpterochiroptera</taxon>
        <taxon>Rhinolophoidea</taxon>
        <taxon>Rhinolophidae</taxon>
        <taxon>Rhinolophinae</taxon>
        <taxon>Rhinolophus</taxon>
    </lineage>
</organism>
<dbReference type="GeneTree" id="ENSGT01150000287949"/>
<protein>
    <submittedName>
        <fullName evidence="2">Uncharacterized protein</fullName>
    </submittedName>
</protein>
<evidence type="ECO:0000256" key="1">
    <source>
        <dbReference type="SAM" id="Phobius"/>
    </source>
</evidence>
<sequence length="94" mass="10547">IFHCMYILFIPLFVDGNLRDIHLLAIVNNAAINIDVQITVSVSAFNPFGYIPISEITGSYVHSILNFLGYFLFIIGLDSVLIQFFQKRPAIGRG</sequence>
<reference evidence="3" key="3">
    <citation type="submission" date="2018-12" db="EMBL/GenBank/DDBJ databases">
        <title>G10K-VGP greater horseshoe bat female genome, primary haplotype.</title>
        <authorList>
            <person name="Teeling E."/>
            <person name="Myers G."/>
            <person name="Vernes S."/>
            <person name="Pippel M."/>
            <person name="Winkler S."/>
            <person name="Fedrigo O."/>
            <person name="Rhie A."/>
            <person name="Koren S."/>
            <person name="Phillippy A."/>
            <person name="Lewin H."/>
            <person name="Damas J."/>
            <person name="Howe K."/>
            <person name="Mountcastle J."/>
            <person name="Jarvis E.D."/>
        </authorList>
    </citation>
    <scope>NUCLEOTIDE SEQUENCE [LARGE SCALE GENOMIC DNA]</scope>
</reference>
<dbReference type="Proteomes" id="UP000472240">
    <property type="component" value="Chromosome 3"/>
</dbReference>
<dbReference type="InParanoid" id="A0A671FL62"/>
<name>A0A671FL62_RHIFE</name>
<keyword evidence="3" id="KW-1185">Reference proteome</keyword>
<dbReference type="AlphaFoldDB" id="A0A671FL62"/>
<evidence type="ECO:0000313" key="3">
    <source>
        <dbReference type="Proteomes" id="UP000472240"/>
    </source>
</evidence>
<keyword evidence="1" id="KW-0472">Membrane</keyword>
<dbReference type="Ensembl" id="ENSRFET00010025293.1">
    <property type="protein sequence ID" value="ENSRFEP00010023253.1"/>
    <property type="gene ID" value="ENSRFEG00010015568.1"/>
</dbReference>
<keyword evidence="1" id="KW-1133">Transmembrane helix</keyword>
<reference evidence="2" key="4">
    <citation type="submission" date="2025-08" db="UniProtKB">
        <authorList>
            <consortium name="Ensembl"/>
        </authorList>
    </citation>
    <scope>IDENTIFICATION</scope>
</reference>
<reference evidence="2 3" key="1">
    <citation type="journal article" date="2015" name="Annu Rev Anim Biosci">
        <title>The Genome 10K Project: a way forward.</title>
        <authorList>
            <person name="Koepfli K.P."/>
            <person name="Paten B."/>
            <person name="O'Brien S.J."/>
            <person name="Koepfli K.P."/>
            <person name="Paten B."/>
            <person name="Antunes A."/>
            <person name="Belov K."/>
            <person name="Bustamante C."/>
            <person name="Castoe T.A."/>
            <person name="Clawson H."/>
            <person name="Crawford A.J."/>
            <person name="Diekhans M."/>
            <person name="Distel D."/>
            <person name="Durbin R."/>
            <person name="Earl D."/>
            <person name="Fujita M.K."/>
            <person name="Gamble T."/>
            <person name="Georges A."/>
            <person name="Gemmell N."/>
            <person name="Gilbert M.T."/>
            <person name="Graves J.M."/>
            <person name="Green R.E."/>
            <person name="Hickey G."/>
            <person name="Jarvis E.D."/>
            <person name="Johnson W."/>
            <person name="Komissarov A."/>
            <person name="Korf I."/>
            <person name="Kuhn R."/>
            <person name="Larkin D.M."/>
            <person name="Lewin H."/>
            <person name="Lopez J.V."/>
            <person name="Ma J."/>
            <person name="Marques-Bonet T."/>
            <person name="Miller W."/>
            <person name="Murphy R."/>
            <person name="Pevzner P."/>
            <person name="Shapiro B."/>
            <person name="Steiner C."/>
            <person name="Tamazian G."/>
            <person name="Venkatesh B."/>
            <person name="Wang J."/>
            <person name="Wayne R."/>
            <person name="Wiley E."/>
            <person name="Yang H."/>
            <person name="Zhang G."/>
            <person name="Haussler D."/>
            <person name="Ryder O."/>
            <person name="O'Brien S.J."/>
        </authorList>
    </citation>
    <scope>NUCLEOTIDE SEQUENCE</scope>
</reference>
<keyword evidence="1" id="KW-0812">Transmembrane</keyword>
<reference evidence="2" key="5">
    <citation type="submission" date="2025-09" db="UniProtKB">
        <authorList>
            <consortium name="Ensembl"/>
        </authorList>
    </citation>
    <scope>IDENTIFICATION</scope>
</reference>